<keyword evidence="6" id="KW-0175">Coiled coil</keyword>
<organism evidence="9">
    <name type="scientific">Rhizophora mucronata</name>
    <name type="common">Asiatic mangrove</name>
    <dbReference type="NCBI Taxonomy" id="61149"/>
    <lineage>
        <taxon>Eukaryota</taxon>
        <taxon>Viridiplantae</taxon>
        <taxon>Streptophyta</taxon>
        <taxon>Embryophyta</taxon>
        <taxon>Tracheophyta</taxon>
        <taxon>Spermatophyta</taxon>
        <taxon>Magnoliopsida</taxon>
        <taxon>eudicotyledons</taxon>
        <taxon>Gunneridae</taxon>
        <taxon>Pentapetalae</taxon>
        <taxon>rosids</taxon>
        <taxon>fabids</taxon>
        <taxon>Malpighiales</taxon>
        <taxon>Rhizophoraceae</taxon>
        <taxon>Rhizophora</taxon>
    </lineage>
</organism>
<evidence type="ECO:0000256" key="3">
    <source>
        <dbReference type="ARBA" id="ARBA00022490"/>
    </source>
</evidence>
<feature type="compositionally biased region" description="Basic and acidic residues" evidence="7">
    <location>
        <begin position="457"/>
        <end position="472"/>
    </location>
</feature>
<evidence type="ECO:0000256" key="6">
    <source>
        <dbReference type="SAM" id="Coils"/>
    </source>
</evidence>
<feature type="compositionally biased region" description="Polar residues" evidence="7">
    <location>
        <begin position="473"/>
        <end position="482"/>
    </location>
</feature>
<dbReference type="PANTHER" id="PTHR31358:SF30">
    <property type="entry name" value="PROTEIN WVD2-LIKE 4"/>
    <property type="match status" value="1"/>
</dbReference>
<feature type="compositionally biased region" description="Polar residues" evidence="7">
    <location>
        <begin position="362"/>
        <end position="380"/>
    </location>
</feature>
<dbReference type="GO" id="GO:0005874">
    <property type="term" value="C:microtubule"/>
    <property type="evidence" value="ECO:0007669"/>
    <property type="project" value="UniProtKB-KW"/>
</dbReference>
<dbReference type="Pfam" id="PF06886">
    <property type="entry name" value="TPX2"/>
    <property type="match status" value="1"/>
</dbReference>
<evidence type="ECO:0000256" key="2">
    <source>
        <dbReference type="ARBA" id="ARBA00005885"/>
    </source>
</evidence>
<keyword evidence="3" id="KW-0963">Cytoplasm</keyword>
<feature type="region of interest" description="Disordered" evidence="7">
    <location>
        <begin position="149"/>
        <end position="194"/>
    </location>
</feature>
<feature type="compositionally biased region" description="Polar residues" evidence="7">
    <location>
        <begin position="158"/>
        <end position="175"/>
    </location>
</feature>
<feature type="domain" description="TPX2 C-terminal" evidence="8">
    <location>
        <begin position="271"/>
        <end position="345"/>
    </location>
</feature>
<comment type="subcellular location">
    <subcellularLocation>
        <location evidence="1">Cytoplasm</location>
        <location evidence="1">Cytoskeleton</location>
    </subcellularLocation>
</comment>
<dbReference type="EMBL" id="GGEC01038321">
    <property type="protein sequence ID" value="MBX18805.1"/>
    <property type="molecule type" value="Transcribed_RNA"/>
</dbReference>
<dbReference type="GO" id="GO:0008017">
    <property type="term" value="F:microtubule binding"/>
    <property type="evidence" value="ECO:0007669"/>
    <property type="project" value="InterPro"/>
</dbReference>
<feature type="compositionally biased region" description="Low complexity" evidence="7">
    <location>
        <begin position="265"/>
        <end position="274"/>
    </location>
</feature>
<feature type="compositionally biased region" description="Basic and acidic residues" evidence="7">
    <location>
        <begin position="425"/>
        <end position="447"/>
    </location>
</feature>
<feature type="region of interest" description="Disordered" evidence="7">
    <location>
        <begin position="327"/>
        <end position="492"/>
    </location>
</feature>
<feature type="compositionally biased region" description="Polar residues" evidence="7">
    <location>
        <begin position="253"/>
        <end position="264"/>
    </location>
</feature>
<keyword evidence="5" id="KW-0206">Cytoskeleton</keyword>
<evidence type="ECO:0000256" key="4">
    <source>
        <dbReference type="ARBA" id="ARBA00022701"/>
    </source>
</evidence>
<evidence type="ECO:0000256" key="7">
    <source>
        <dbReference type="SAM" id="MobiDB-lite"/>
    </source>
</evidence>
<evidence type="ECO:0000256" key="5">
    <source>
        <dbReference type="ARBA" id="ARBA00023212"/>
    </source>
</evidence>
<feature type="coiled-coil region" evidence="6">
    <location>
        <begin position="286"/>
        <end position="321"/>
    </location>
</feature>
<name>A0A2P2LLE3_RHIMU</name>
<evidence type="ECO:0000256" key="1">
    <source>
        <dbReference type="ARBA" id="ARBA00004245"/>
    </source>
</evidence>
<feature type="compositionally biased region" description="Basic and acidic residues" evidence="7">
    <location>
        <begin position="89"/>
        <end position="102"/>
    </location>
</feature>
<dbReference type="InterPro" id="IPR044833">
    <property type="entry name" value="WDL5/6"/>
</dbReference>
<dbReference type="InterPro" id="IPR027329">
    <property type="entry name" value="TPX2_C"/>
</dbReference>
<keyword evidence="4" id="KW-0493">Microtubule</keyword>
<accession>A0A2P2LLE3</accession>
<feature type="compositionally biased region" description="Polar residues" evidence="7">
    <location>
        <begin position="389"/>
        <end position="400"/>
    </location>
</feature>
<protein>
    <submittedName>
        <fullName evidence="9">Uncharacterized protein LOC105138210</fullName>
    </submittedName>
</protein>
<proteinExistence type="inferred from homology"/>
<sequence length="504" mass="53991">MEFGNATELRDESVPKEIHVDEYVHSVVAPKKEEDIANSDVPIRASETSEQVPETEGLNASRVAKEPAATVSECKLSNSLKGSPTPKGVDSKNGKLAKDKPNLKGIASASRYQRSMLSQNLSFPATRVHAVNTRKSTDGLPEKIIAKHAQDDGAKAQVPSSNGSIASVSHLSQPNRLAATGLHSKEPNTNADKAFTRCTPSAIIPSCQRAVSVESGSSVAATLGSSSEVSEPAGQNSKSTTTTLPSREEDNTHSIASSATPCGQRSSGSGFSFRLNERAEKRKQFFSKLEEKIQAKEIEKNNLQEKSKENQEAEIKQLRKSLKFKASPMPSFYKEPPPKVELKKIPTTRAISPKLGRHKSFDTTMNSSLEVGGSSLSPRSCHSPRMSVESVNSVKGIQRNSTKDGVASKAPIRKSQAKFQYQKNNDSKTEGKSVESKAKTPARESLDPKASVGTAEGNKDNSRSIDISKNESDTVSASNPAQNDGLILSATDAELIPPVVTVGV</sequence>
<feature type="compositionally biased region" description="Polar residues" evidence="7">
    <location>
        <begin position="223"/>
        <end position="245"/>
    </location>
</feature>
<reference evidence="9" key="1">
    <citation type="submission" date="2018-02" db="EMBL/GenBank/DDBJ databases">
        <title>Rhizophora mucronata_Transcriptome.</title>
        <authorList>
            <person name="Meera S.P."/>
            <person name="Sreeshan A."/>
            <person name="Augustine A."/>
        </authorList>
    </citation>
    <scope>NUCLEOTIDE SEQUENCE</scope>
    <source>
        <tissue evidence="9">Leaf</tissue>
    </source>
</reference>
<dbReference type="AlphaFoldDB" id="A0A2P2LLE3"/>
<comment type="similarity">
    <text evidence="2">Belongs to the TPX2 family.</text>
</comment>
<evidence type="ECO:0000313" key="9">
    <source>
        <dbReference type="EMBL" id="MBX18805.1"/>
    </source>
</evidence>
<feature type="region of interest" description="Disordered" evidence="7">
    <location>
        <begin position="215"/>
        <end position="275"/>
    </location>
</feature>
<feature type="region of interest" description="Disordered" evidence="7">
    <location>
        <begin position="31"/>
        <end position="104"/>
    </location>
</feature>
<dbReference type="PANTHER" id="PTHR31358">
    <property type="entry name" value="PROTEIN WVD2-LIKE 4"/>
    <property type="match status" value="1"/>
</dbReference>
<evidence type="ECO:0000259" key="8">
    <source>
        <dbReference type="Pfam" id="PF06886"/>
    </source>
</evidence>